<dbReference type="PANTHER" id="PTHR30537">
    <property type="entry name" value="HTH-TYPE TRANSCRIPTIONAL REGULATOR"/>
    <property type="match status" value="1"/>
</dbReference>
<dbReference type="InterPro" id="IPR036388">
    <property type="entry name" value="WH-like_DNA-bd_sf"/>
</dbReference>
<organism evidence="6 7">
    <name type="scientific">Pseudoalteromonas obscura</name>
    <dbReference type="NCBI Taxonomy" id="3048491"/>
    <lineage>
        <taxon>Bacteria</taxon>
        <taxon>Pseudomonadati</taxon>
        <taxon>Pseudomonadota</taxon>
        <taxon>Gammaproteobacteria</taxon>
        <taxon>Alteromonadales</taxon>
        <taxon>Pseudoalteromonadaceae</taxon>
        <taxon>Pseudoalteromonas</taxon>
    </lineage>
</organism>
<dbReference type="PANTHER" id="PTHR30537:SF5">
    <property type="entry name" value="HTH-TYPE TRANSCRIPTIONAL ACTIVATOR TTDR-RELATED"/>
    <property type="match status" value="1"/>
</dbReference>
<evidence type="ECO:0000259" key="5">
    <source>
        <dbReference type="PROSITE" id="PS50931"/>
    </source>
</evidence>
<comment type="caution">
    <text evidence="6">The sequence shown here is derived from an EMBL/GenBank/DDBJ whole genome shotgun (WGS) entry which is preliminary data.</text>
</comment>
<evidence type="ECO:0000313" key="6">
    <source>
        <dbReference type="EMBL" id="MDK2596051.1"/>
    </source>
</evidence>
<reference evidence="6 7" key="1">
    <citation type="submission" date="2023-05" db="EMBL/GenBank/DDBJ databases">
        <title>Pseudoalteromonas ardens sp. nov., Pseudoalteromonas obscura sp. nov., and Pseudoalteromonas umbrosa sp. nov., isolated from the coral Montipora capitata.</title>
        <authorList>
            <person name="Thomas E.M."/>
            <person name="Smith E.M."/>
            <person name="Papke E."/>
            <person name="Shlafstein M.D."/>
            <person name="Oline D.K."/>
            <person name="Videau P."/>
            <person name="Saw J.H."/>
            <person name="Strangman W.K."/>
            <person name="Ushijima B."/>
        </authorList>
    </citation>
    <scope>NUCLEOTIDE SEQUENCE [LARGE SCALE GENOMIC DNA]</scope>
    <source>
        <strain evidence="6 7">P94</strain>
    </source>
</reference>
<gene>
    <name evidence="6" type="ORF">QNM18_13400</name>
</gene>
<dbReference type="SUPFAM" id="SSF46785">
    <property type="entry name" value="Winged helix' DNA-binding domain"/>
    <property type="match status" value="1"/>
</dbReference>
<protein>
    <submittedName>
        <fullName evidence="6">LysR family transcriptional regulator</fullName>
    </submittedName>
</protein>
<dbReference type="CDD" id="cd08422">
    <property type="entry name" value="PBP2_CrgA_like"/>
    <property type="match status" value="1"/>
</dbReference>
<dbReference type="InterPro" id="IPR036390">
    <property type="entry name" value="WH_DNA-bd_sf"/>
</dbReference>
<dbReference type="EMBL" id="JASJUT010000005">
    <property type="protein sequence ID" value="MDK2596051.1"/>
    <property type="molecule type" value="Genomic_DNA"/>
</dbReference>
<feature type="domain" description="HTH lysR-type" evidence="5">
    <location>
        <begin position="4"/>
        <end position="61"/>
    </location>
</feature>
<name>A0ABT7ELX2_9GAMM</name>
<dbReference type="InterPro" id="IPR005119">
    <property type="entry name" value="LysR_subst-bd"/>
</dbReference>
<keyword evidence="3" id="KW-0238">DNA-binding</keyword>
<dbReference type="RefSeq" id="WP_284137517.1">
    <property type="nucleotide sequence ID" value="NZ_JASJUT010000005.1"/>
</dbReference>
<dbReference type="PROSITE" id="PS50931">
    <property type="entry name" value="HTH_LYSR"/>
    <property type="match status" value="1"/>
</dbReference>
<evidence type="ECO:0000256" key="4">
    <source>
        <dbReference type="ARBA" id="ARBA00023163"/>
    </source>
</evidence>
<keyword evidence="2" id="KW-0805">Transcription regulation</keyword>
<keyword evidence="7" id="KW-1185">Reference proteome</keyword>
<evidence type="ECO:0000256" key="1">
    <source>
        <dbReference type="ARBA" id="ARBA00009437"/>
    </source>
</evidence>
<comment type="similarity">
    <text evidence="1">Belongs to the LysR transcriptional regulatory family.</text>
</comment>
<dbReference type="Pfam" id="PF03466">
    <property type="entry name" value="LysR_substrate"/>
    <property type="match status" value="1"/>
</dbReference>
<evidence type="ECO:0000256" key="2">
    <source>
        <dbReference type="ARBA" id="ARBA00023015"/>
    </source>
</evidence>
<proteinExistence type="inferred from homology"/>
<evidence type="ECO:0000256" key="3">
    <source>
        <dbReference type="ARBA" id="ARBA00023125"/>
    </source>
</evidence>
<evidence type="ECO:0000313" key="7">
    <source>
        <dbReference type="Proteomes" id="UP001231915"/>
    </source>
</evidence>
<dbReference type="InterPro" id="IPR058163">
    <property type="entry name" value="LysR-type_TF_proteobact-type"/>
</dbReference>
<dbReference type="Gene3D" id="1.10.10.10">
    <property type="entry name" value="Winged helix-like DNA-binding domain superfamily/Winged helix DNA-binding domain"/>
    <property type="match status" value="1"/>
</dbReference>
<dbReference type="InterPro" id="IPR000847">
    <property type="entry name" value="LysR_HTH_N"/>
</dbReference>
<keyword evidence="4" id="KW-0804">Transcription</keyword>
<accession>A0ABT7ELX2</accession>
<dbReference type="Proteomes" id="UP001231915">
    <property type="component" value="Unassembled WGS sequence"/>
</dbReference>
<dbReference type="Gene3D" id="3.40.190.290">
    <property type="match status" value="1"/>
</dbReference>
<dbReference type="SUPFAM" id="SSF53850">
    <property type="entry name" value="Periplasmic binding protein-like II"/>
    <property type="match status" value="1"/>
</dbReference>
<dbReference type="Pfam" id="PF00126">
    <property type="entry name" value="HTH_1"/>
    <property type="match status" value="1"/>
</dbReference>
<sequence length="304" mass="34073">MEKTDLNSMLLFLSVVDAGSFTLAAERLNMPKANLSRKITQLEANLGITLLQRTTRSQHLTEAGRTYLTYCRQIKEQVELANASVAQALTEVSGELKVGMSVGMGHEILKPVLSQFMRAHPQVNLQLSLLNRRVDVIDEGFDLVIRIGELADSRLIAKRLGSVSRRLYASDTYMKQHGPITSPHELGNHAVLLMSSIQKSEVVRLQNGAQHCDISVVPRMRIDDYVVLKQMVLDGVGTAILPDYMCAQEPQKNVLLPILPHWQLPAVEVYALYPKNRLHIPKVRAFVEFIQGVFTDRLSQPEKV</sequence>